<dbReference type="OrthoDB" id="5081713at2759"/>
<dbReference type="HOGENOM" id="CLU_029945_1_0_1"/>
<feature type="region of interest" description="Disordered" evidence="1">
    <location>
        <begin position="464"/>
        <end position="509"/>
    </location>
</feature>
<organism evidence="2 3">
    <name type="scientific">Fusarium oxysporum NRRL 32931</name>
    <dbReference type="NCBI Taxonomy" id="660029"/>
    <lineage>
        <taxon>Eukaryota</taxon>
        <taxon>Fungi</taxon>
        <taxon>Dikarya</taxon>
        <taxon>Ascomycota</taxon>
        <taxon>Pezizomycotina</taxon>
        <taxon>Sordariomycetes</taxon>
        <taxon>Hypocreomycetidae</taxon>
        <taxon>Hypocreales</taxon>
        <taxon>Nectriaceae</taxon>
        <taxon>Fusarium</taxon>
        <taxon>Fusarium oxysporum species complex</taxon>
    </lineage>
</organism>
<accession>W9HT36</accession>
<sequence length="509" mass="58457">MASASNKKKPEWKTRLNLSAQGFFYDDDISTKALPDHVKALRESMLNFKDHGFDQELDDRDRRIRDRAKNCVTGDVSEPNWKTFFHGSFFTPLVERTSDSNGSRRVTPYNNGNNNIVADSEALWVTFDTKGGKLGDSMPDNFRNASAPKPDYAFYFPMYQLTARIDTSRLTPRYERGVSATPDNMIKRALELPEESTSSSVESFSFSALKELYQHGLRPSPFNAFKRGVTEKQLRCYPWLVIEMKKKHAQRGRINKSKEEASCQAANGSGCAVRLNQIAAKFAVELPGQGQIPPIPAVTTAGPEVKVWITYFAKNFIAHRFHTKRGQHLKTIDQGYMMQCIWTGDMTDLEDVKKFRLILENTYDWAMQVFKPLMNTYIRQWRFVYSEAGRSFATAAMEREQQRKELSRKALRFVLAALGDEADLDADDDLRRAAKLRLVDLCDIFVQDTDQIIAEELEKLHLKNDDVEGNEYSEGSDESEDEDEDDEDEDDEDEDDEDLVWDPIRRKYV</sequence>
<proteinExistence type="predicted"/>
<dbReference type="AlphaFoldDB" id="W9HT36"/>
<feature type="compositionally biased region" description="Acidic residues" evidence="1">
    <location>
        <begin position="467"/>
        <end position="500"/>
    </location>
</feature>
<reference evidence="2 3" key="1">
    <citation type="submission" date="2011-06" db="EMBL/GenBank/DDBJ databases">
        <title>The Genome Sequence of Fusarium oxysporum FOSC 3-a.</title>
        <authorList>
            <consortium name="The Broad Institute Genome Sequencing Platform"/>
            <person name="Ma L.-J."/>
            <person name="Gale L.R."/>
            <person name="Schwartz D.C."/>
            <person name="Zhou S."/>
            <person name="Corby-Kistler H."/>
            <person name="Young S.K."/>
            <person name="Zeng Q."/>
            <person name="Gargeya S."/>
            <person name="Fitzgerald M."/>
            <person name="Haas B."/>
            <person name="Abouelleil A."/>
            <person name="Alvarado L."/>
            <person name="Arachchi H.M."/>
            <person name="Berlin A."/>
            <person name="Brown A."/>
            <person name="Chapman S.B."/>
            <person name="Chen Z."/>
            <person name="Dunbar C."/>
            <person name="Freedman E."/>
            <person name="Gearin G."/>
            <person name="Gellesch M."/>
            <person name="Goldberg J."/>
            <person name="Griggs A."/>
            <person name="Gujja S."/>
            <person name="Heiman D."/>
            <person name="Howarth C."/>
            <person name="Larson L."/>
            <person name="Lui A."/>
            <person name="MacDonald P.J.P."/>
            <person name="Mehta T."/>
            <person name="Montmayeur A."/>
            <person name="Murphy C."/>
            <person name="Neiman D."/>
            <person name="Pearson M."/>
            <person name="Priest M."/>
            <person name="Roberts A."/>
            <person name="Saif S."/>
            <person name="Shea T."/>
            <person name="Shenoy N."/>
            <person name="Sisk P."/>
            <person name="Stolte C."/>
            <person name="Sykes S."/>
            <person name="Wortman J."/>
            <person name="Nusbaum C."/>
            <person name="Birren B."/>
        </authorList>
    </citation>
    <scope>NUCLEOTIDE SEQUENCE [LARGE SCALE GENOMIC DNA]</scope>
    <source>
        <strain evidence="3">FOSC 3-a</strain>
    </source>
</reference>
<evidence type="ECO:0000256" key="1">
    <source>
        <dbReference type="SAM" id="MobiDB-lite"/>
    </source>
</evidence>
<evidence type="ECO:0000313" key="3">
    <source>
        <dbReference type="Proteomes" id="UP000030753"/>
    </source>
</evidence>
<protein>
    <submittedName>
        <fullName evidence="2">Uncharacterized protein</fullName>
    </submittedName>
</protein>
<dbReference type="EMBL" id="JH717846">
    <property type="protein sequence ID" value="EWY85788.1"/>
    <property type="molecule type" value="Genomic_DNA"/>
</dbReference>
<dbReference type="Proteomes" id="UP000030753">
    <property type="component" value="Unassembled WGS sequence"/>
</dbReference>
<gene>
    <name evidence="2" type="ORF">FOYG_12894</name>
</gene>
<evidence type="ECO:0000313" key="2">
    <source>
        <dbReference type="EMBL" id="EWY85788.1"/>
    </source>
</evidence>
<name>W9HT36_FUSOX</name>